<gene>
    <name evidence="3 7" type="primary">coaBC</name>
    <name evidence="7" type="ORF">P0M35_10570</name>
</gene>
<evidence type="ECO:0000256" key="3">
    <source>
        <dbReference type="HAMAP-Rule" id="MF_02225"/>
    </source>
</evidence>
<keyword evidence="3 4" id="KW-0288">FMN</keyword>
<dbReference type="Proteomes" id="UP001221302">
    <property type="component" value="Unassembled WGS sequence"/>
</dbReference>
<dbReference type="GO" id="GO:0010181">
    <property type="term" value="F:FMN binding"/>
    <property type="evidence" value="ECO:0007669"/>
    <property type="project" value="UniProtKB-UniRule"/>
</dbReference>
<feature type="binding site" evidence="3">
    <location>
        <position position="299"/>
    </location>
    <ligand>
        <name>CTP</name>
        <dbReference type="ChEBI" id="CHEBI:37563"/>
    </ligand>
</feature>
<reference evidence="7" key="1">
    <citation type="submission" date="2023-03" db="EMBL/GenBank/DDBJ databases">
        <title>Stygiobacter electus gen. nov., sp. nov., facultatively anaerobic thermotolerant bacterium of the class Ignavibacteria from a well of Yessentuki mineral water deposit.</title>
        <authorList>
            <person name="Podosokorskaya O.A."/>
            <person name="Elcheninov A.G."/>
            <person name="Petrova N.F."/>
            <person name="Zavarzina D.G."/>
            <person name="Kublanov I.V."/>
            <person name="Merkel A.Y."/>
        </authorList>
    </citation>
    <scope>NUCLEOTIDE SEQUENCE</scope>
    <source>
        <strain evidence="7">09-Me</strain>
    </source>
</reference>
<feature type="region of interest" description="Phosphopantothenoylcysteine decarboxylase" evidence="3">
    <location>
        <begin position="1"/>
        <end position="188"/>
    </location>
</feature>
<dbReference type="PANTHER" id="PTHR14359:SF6">
    <property type="entry name" value="PHOSPHOPANTOTHENOYLCYSTEINE DECARBOXYLASE"/>
    <property type="match status" value="1"/>
</dbReference>
<comment type="caution">
    <text evidence="3">Lacks conserved residue(s) required for the propagation of feature annotation.</text>
</comment>
<dbReference type="Pfam" id="PF02441">
    <property type="entry name" value="Flavoprotein"/>
    <property type="match status" value="1"/>
</dbReference>
<dbReference type="HAMAP" id="MF_02225">
    <property type="entry name" value="CoaBC"/>
    <property type="match status" value="1"/>
</dbReference>
<dbReference type="InterPro" id="IPR035929">
    <property type="entry name" value="CoaB-like_sf"/>
</dbReference>
<evidence type="ECO:0000259" key="6">
    <source>
        <dbReference type="Pfam" id="PF04127"/>
    </source>
</evidence>
<dbReference type="InterPro" id="IPR003382">
    <property type="entry name" value="Flavoprotein"/>
</dbReference>
<keyword evidence="3" id="KW-0460">Magnesium</keyword>
<accession>A0AAE3NX53</accession>
<comment type="pathway">
    <text evidence="3 4">Cofactor biosynthesis; coenzyme A biosynthesis; CoA from (R)-pantothenate: step 3/5.</text>
</comment>
<feature type="domain" description="Flavoprotein" evidence="5">
    <location>
        <begin position="5"/>
        <end position="175"/>
    </location>
</feature>
<dbReference type="Gene3D" id="3.40.50.1950">
    <property type="entry name" value="Flavin prenyltransferase-like"/>
    <property type="match status" value="1"/>
</dbReference>
<comment type="cofactor">
    <cofactor evidence="3">
        <name>Mg(2+)</name>
        <dbReference type="ChEBI" id="CHEBI:18420"/>
    </cofactor>
</comment>
<dbReference type="Gene3D" id="3.40.50.10300">
    <property type="entry name" value="CoaB-like"/>
    <property type="match status" value="1"/>
</dbReference>
<feature type="binding site" evidence="3">
    <location>
        <position position="335"/>
    </location>
    <ligand>
        <name>CTP</name>
        <dbReference type="ChEBI" id="CHEBI:37563"/>
    </ligand>
</feature>
<dbReference type="EC" id="6.3.2.5" evidence="3"/>
<comment type="catalytic activity">
    <reaction evidence="3 4">
        <text>N-[(R)-4-phosphopantothenoyl]-L-cysteine + H(+) = (R)-4'-phosphopantetheine + CO2</text>
        <dbReference type="Rhea" id="RHEA:16793"/>
        <dbReference type="ChEBI" id="CHEBI:15378"/>
        <dbReference type="ChEBI" id="CHEBI:16526"/>
        <dbReference type="ChEBI" id="CHEBI:59458"/>
        <dbReference type="ChEBI" id="CHEBI:61723"/>
        <dbReference type="EC" id="4.1.1.36"/>
    </reaction>
</comment>
<dbReference type="GO" id="GO:0004632">
    <property type="term" value="F:phosphopantothenate--cysteine ligase activity"/>
    <property type="evidence" value="ECO:0007669"/>
    <property type="project" value="UniProtKB-UniRule"/>
</dbReference>
<protein>
    <recommendedName>
        <fullName evidence="3">Coenzyme A biosynthesis bifunctional protein CoaBC</fullName>
    </recommendedName>
    <alternativeName>
        <fullName evidence="3">DNA/pantothenate metabolism flavoprotein</fullName>
    </alternativeName>
    <alternativeName>
        <fullName evidence="3">Phosphopantothenoylcysteine synthetase/decarboxylase</fullName>
        <shortName evidence="3">PPCS-PPCDC</shortName>
    </alternativeName>
    <domain>
        <recommendedName>
            <fullName evidence="3">Phosphopantothenoylcysteine decarboxylase</fullName>
            <shortName evidence="3">PPC decarboxylase</shortName>
            <shortName evidence="3">PPC-DC</shortName>
            <ecNumber evidence="3">4.1.1.36</ecNumber>
        </recommendedName>
        <alternativeName>
            <fullName evidence="3">CoaC</fullName>
        </alternativeName>
    </domain>
    <domain>
        <recommendedName>
            <fullName evidence="3">Phosphopantothenate--cysteine ligase</fullName>
            <ecNumber evidence="3">6.3.2.5</ecNumber>
        </recommendedName>
        <alternativeName>
            <fullName evidence="3">CoaB</fullName>
        </alternativeName>
        <alternativeName>
            <fullName evidence="3">Phosphopantothenoylcysteine synthetase</fullName>
            <shortName evidence="3">PPC synthetase</shortName>
            <shortName evidence="3">PPC-S</shortName>
        </alternativeName>
    </domain>
</protein>
<organism evidence="7 8">
    <name type="scientific">Stygiobacter electus</name>
    <dbReference type="NCBI Taxonomy" id="3032292"/>
    <lineage>
        <taxon>Bacteria</taxon>
        <taxon>Pseudomonadati</taxon>
        <taxon>Ignavibacteriota</taxon>
        <taxon>Ignavibacteria</taxon>
        <taxon>Ignavibacteriales</taxon>
        <taxon>Melioribacteraceae</taxon>
        <taxon>Stygiobacter</taxon>
    </lineage>
</organism>
<comment type="function">
    <text evidence="3">Catalyzes two sequential steps in the biosynthesis of coenzyme A. In the first step cysteine is conjugated to 4'-phosphopantothenate to form 4-phosphopantothenoylcysteine. In the second step the latter compound is decarboxylated to form 4'-phosphopantotheine.</text>
</comment>
<name>A0AAE3NX53_9BACT</name>
<dbReference type="InterPro" id="IPR007085">
    <property type="entry name" value="DNA/pantothenate-metab_flavo_C"/>
</dbReference>
<sequence>MSNYKILFGITGSIAAYKSAYLISKLVQNGFEVKVVATENAFKFIGDATLEGLTGNKVYSDSFESGEMMNHINLMKWADLIIVCPASANTINKFANGVADNLITSLFLAYDLKKPFLIAPAMNVKMYEHPVTKESLKKLSNWGIKVLQTSKGYLACGDIGEGKLLEPDEIYEHILVSLNENNLKRKLKILVTAGGTKENIDGIRYITNLSTGRTASEIANYFARKGHNVTYLHAFDATTPSAPCNKISYNDFIDLNKKVESILNSDSYDLVIHNAAVSDYSPVYVELGSISYDVPLNSKIKSDVGEINIHLKKNFKILDKIKDYSKNKNLFLVAFKFTNTLNEEEKISAVRKSFQNSNCDIVVNNDLNDRDENNVQRIFHIYDKKFKKITVNTANNLSEEIEKIIIQKIGDKI</sequence>
<keyword evidence="8" id="KW-1185">Reference proteome</keyword>
<comment type="caution">
    <text evidence="7">The sequence shown here is derived from an EMBL/GenBank/DDBJ whole genome shotgun (WGS) entry which is preliminary data.</text>
</comment>
<feature type="binding site" evidence="3">
    <location>
        <position position="279"/>
    </location>
    <ligand>
        <name>CTP</name>
        <dbReference type="ChEBI" id="CHEBI:37563"/>
    </ligand>
</feature>
<evidence type="ECO:0000259" key="5">
    <source>
        <dbReference type="Pfam" id="PF02441"/>
    </source>
</evidence>
<dbReference type="GO" id="GO:0015941">
    <property type="term" value="P:pantothenate catabolic process"/>
    <property type="evidence" value="ECO:0007669"/>
    <property type="project" value="InterPro"/>
</dbReference>
<dbReference type="AlphaFoldDB" id="A0AAE3NX53"/>
<dbReference type="PANTHER" id="PTHR14359">
    <property type="entry name" value="HOMO-OLIGOMERIC FLAVIN CONTAINING CYS DECARBOXYLASE FAMILY"/>
    <property type="match status" value="1"/>
</dbReference>
<comment type="pathway">
    <text evidence="3 4">Cofactor biosynthesis; coenzyme A biosynthesis; CoA from (R)-pantothenate: step 2/5.</text>
</comment>
<feature type="domain" description="DNA/pantothenate metabolism flavoprotein C-terminal" evidence="6">
    <location>
        <begin position="187"/>
        <end position="404"/>
    </location>
</feature>
<evidence type="ECO:0000256" key="1">
    <source>
        <dbReference type="ARBA" id="ARBA00022793"/>
    </source>
</evidence>
<comment type="catalytic activity">
    <reaction evidence="3 4">
        <text>(R)-4'-phosphopantothenate + L-cysteine + CTP = N-[(R)-4-phosphopantothenoyl]-L-cysteine + CMP + diphosphate + H(+)</text>
        <dbReference type="Rhea" id="RHEA:19397"/>
        <dbReference type="ChEBI" id="CHEBI:10986"/>
        <dbReference type="ChEBI" id="CHEBI:15378"/>
        <dbReference type="ChEBI" id="CHEBI:33019"/>
        <dbReference type="ChEBI" id="CHEBI:35235"/>
        <dbReference type="ChEBI" id="CHEBI:37563"/>
        <dbReference type="ChEBI" id="CHEBI:59458"/>
        <dbReference type="ChEBI" id="CHEBI:60377"/>
        <dbReference type="EC" id="6.3.2.5"/>
    </reaction>
</comment>
<evidence type="ECO:0000313" key="7">
    <source>
        <dbReference type="EMBL" id="MDF1612596.1"/>
    </source>
</evidence>
<comment type="similarity">
    <text evidence="3 4">In the C-terminal section; belongs to the PPC synthetase family.</text>
</comment>
<keyword evidence="1 3" id="KW-0210">Decarboxylase</keyword>
<feature type="active site" description="Proton donor" evidence="3">
    <location>
        <position position="156"/>
    </location>
</feature>
<proteinExistence type="inferred from homology"/>
<dbReference type="GO" id="GO:0004633">
    <property type="term" value="F:phosphopantothenoylcysteine decarboxylase activity"/>
    <property type="evidence" value="ECO:0007669"/>
    <property type="project" value="UniProtKB-UniRule"/>
</dbReference>
<dbReference type="RefSeq" id="WP_321536367.1">
    <property type="nucleotide sequence ID" value="NZ_JARGDL010000015.1"/>
</dbReference>
<dbReference type="InterPro" id="IPR005252">
    <property type="entry name" value="CoaBC"/>
</dbReference>
<keyword evidence="2 3" id="KW-0456">Lyase</keyword>
<dbReference type="SUPFAM" id="SSF102645">
    <property type="entry name" value="CoaB-like"/>
    <property type="match status" value="1"/>
</dbReference>
<comment type="similarity">
    <text evidence="3 4">In the N-terminal section; belongs to the HFCD (homo-oligomeric flavin containing Cys decarboxylase) superfamily.</text>
</comment>
<dbReference type="NCBIfam" id="TIGR00521">
    <property type="entry name" value="coaBC_dfp"/>
    <property type="match status" value="1"/>
</dbReference>
<keyword evidence="3 4" id="KW-0436">Ligase</keyword>
<comment type="function">
    <text evidence="4">Catalyzes two steps in the biosynthesis of coenzyme A. In the first step cysteine is conjugated to 4'-phosphopantothenate to form 4-phosphopantothenoylcysteine, in the latter compound is decarboxylated to form 4'-phosphopantotheine.</text>
</comment>
<evidence type="ECO:0000256" key="2">
    <source>
        <dbReference type="ARBA" id="ARBA00023239"/>
    </source>
</evidence>
<evidence type="ECO:0000256" key="4">
    <source>
        <dbReference type="RuleBase" id="RU364078"/>
    </source>
</evidence>
<feature type="region of interest" description="Phosphopantothenate--cysteine ligase" evidence="3">
    <location>
        <begin position="189"/>
        <end position="413"/>
    </location>
</feature>
<dbReference type="InterPro" id="IPR036551">
    <property type="entry name" value="Flavin_trans-like"/>
</dbReference>
<dbReference type="GO" id="GO:0071513">
    <property type="term" value="C:phosphopantothenoylcysteine decarboxylase complex"/>
    <property type="evidence" value="ECO:0007669"/>
    <property type="project" value="TreeGrafter"/>
</dbReference>
<keyword evidence="3" id="KW-0479">Metal-binding</keyword>
<comment type="cofactor">
    <cofactor evidence="3">
        <name>FMN</name>
        <dbReference type="ChEBI" id="CHEBI:58210"/>
    </cofactor>
    <text evidence="3">Binds 1 FMN per subunit.</text>
</comment>
<dbReference type="SUPFAM" id="SSF52507">
    <property type="entry name" value="Homo-oligomeric flavin-containing Cys decarboxylases, HFCD"/>
    <property type="match status" value="1"/>
</dbReference>
<keyword evidence="3 4" id="KW-0285">Flavoprotein</keyword>
<evidence type="ECO:0000313" key="8">
    <source>
        <dbReference type="Proteomes" id="UP001221302"/>
    </source>
</evidence>
<keyword evidence="3" id="KW-0511">Multifunctional enzyme</keyword>
<dbReference type="EC" id="4.1.1.36" evidence="3"/>
<dbReference type="GO" id="GO:0015937">
    <property type="term" value="P:coenzyme A biosynthetic process"/>
    <property type="evidence" value="ECO:0007669"/>
    <property type="project" value="UniProtKB-UniRule"/>
</dbReference>
<dbReference type="Pfam" id="PF04127">
    <property type="entry name" value="DFP"/>
    <property type="match status" value="1"/>
</dbReference>
<dbReference type="GO" id="GO:0046872">
    <property type="term" value="F:metal ion binding"/>
    <property type="evidence" value="ECO:0007669"/>
    <property type="project" value="UniProtKB-KW"/>
</dbReference>
<dbReference type="EMBL" id="JARGDL010000015">
    <property type="protein sequence ID" value="MDF1612596.1"/>
    <property type="molecule type" value="Genomic_DNA"/>
</dbReference>